<feature type="domain" description="Glycosyl hydrolase family 32 C-terminal" evidence="8">
    <location>
        <begin position="472"/>
        <end position="593"/>
    </location>
</feature>
<dbReference type="EMBL" id="JAPFFF010000020">
    <property type="protein sequence ID" value="KAK8857570.1"/>
    <property type="molecule type" value="Genomic_DNA"/>
</dbReference>
<feature type="region of interest" description="Disordered" evidence="4">
    <location>
        <begin position="958"/>
        <end position="980"/>
    </location>
</feature>
<dbReference type="SUPFAM" id="SSF49899">
    <property type="entry name" value="Concanavalin A-like lectins/glucanases"/>
    <property type="match status" value="1"/>
</dbReference>
<dbReference type="Pfam" id="PF16352">
    <property type="entry name" value="DUF4980"/>
    <property type="match status" value="1"/>
</dbReference>
<organism evidence="10 11">
    <name type="scientific">Tritrichomonas musculus</name>
    <dbReference type="NCBI Taxonomy" id="1915356"/>
    <lineage>
        <taxon>Eukaryota</taxon>
        <taxon>Metamonada</taxon>
        <taxon>Parabasalia</taxon>
        <taxon>Tritrichomonadida</taxon>
        <taxon>Tritrichomonadidae</taxon>
        <taxon>Tritrichomonas</taxon>
    </lineage>
</organism>
<feature type="domain" description="DUF4980" evidence="9">
    <location>
        <begin position="18"/>
        <end position="117"/>
    </location>
</feature>
<feature type="signal peptide" evidence="6">
    <location>
        <begin position="1"/>
        <end position="16"/>
    </location>
</feature>
<dbReference type="PANTHER" id="PTHR42800:SF1">
    <property type="entry name" value="EXOINULINASE INUD (AFU_ORTHOLOGUE AFUA_5G00480)"/>
    <property type="match status" value="1"/>
</dbReference>
<evidence type="ECO:0000259" key="7">
    <source>
        <dbReference type="Pfam" id="PF00251"/>
    </source>
</evidence>
<feature type="compositionally biased region" description="Acidic residues" evidence="4">
    <location>
        <begin position="970"/>
        <end position="980"/>
    </location>
</feature>
<dbReference type="InterPro" id="IPR013148">
    <property type="entry name" value="Glyco_hydro_32_N"/>
</dbReference>
<dbReference type="PROSITE" id="PS00609">
    <property type="entry name" value="GLYCOSYL_HYDROL_F32"/>
    <property type="match status" value="1"/>
</dbReference>
<dbReference type="InterPro" id="IPR013320">
    <property type="entry name" value="ConA-like_dom_sf"/>
</dbReference>
<dbReference type="Pfam" id="PF00251">
    <property type="entry name" value="Glyco_hydro_32N"/>
    <property type="match status" value="1"/>
</dbReference>
<evidence type="ECO:0000256" key="6">
    <source>
        <dbReference type="SAM" id="SignalP"/>
    </source>
</evidence>
<dbReference type="Gene3D" id="2.60.120.560">
    <property type="entry name" value="Exo-inulinase, domain 1"/>
    <property type="match status" value="1"/>
</dbReference>
<dbReference type="InterPro" id="IPR032313">
    <property type="entry name" value="DUF4980"/>
</dbReference>
<dbReference type="InterPro" id="IPR013189">
    <property type="entry name" value="Glyco_hydro_32_C"/>
</dbReference>
<name>A0ABR2I7X0_9EUKA</name>
<keyword evidence="2" id="KW-0378">Hydrolase</keyword>
<feature type="chain" id="PRO_5045951719" evidence="6">
    <location>
        <begin position="17"/>
        <end position="980"/>
    </location>
</feature>
<dbReference type="Gene3D" id="2.115.10.20">
    <property type="entry name" value="Glycosyl hydrolase domain, family 43"/>
    <property type="match status" value="1"/>
</dbReference>
<dbReference type="InterPro" id="IPR001362">
    <property type="entry name" value="Glyco_hydro_32"/>
</dbReference>
<reference evidence="10 11" key="1">
    <citation type="submission" date="2024-04" db="EMBL/GenBank/DDBJ databases">
        <title>Tritrichomonas musculus Genome.</title>
        <authorList>
            <person name="Alves-Ferreira E."/>
            <person name="Grigg M."/>
            <person name="Lorenzi H."/>
            <person name="Galac M."/>
        </authorList>
    </citation>
    <scope>NUCLEOTIDE SEQUENCE [LARGE SCALE GENOMIC DNA]</scope>
    <source>
        <strain evidence="10 11">EAF2021</strain>
    </source>
</reference>
<evidence type="ECO:0000256" key="4">
    <source>
        <dbReference type="SAM" id="MobiDB-lite"/>
    </source>
</evidence>
<evidence type="ECO:0000313" key="10">
    <source>
        <dbReference type="EMBL" id="KAK8857570.1"/>
    </source>
</evidence>
<accession>A0ABR2I7X0</accession>
<feature type="transmembrane region" description="Helical" evidence="5">
    <location>
        <begin position="927"/>
        <end position="949"/>
    </location>
</feature>
<keyword evidence="3" id="KW-0326">Glycosidase</keyword>
<comment type="caution">
    <text evidence="10">The sequence shown here is derived from an EMBL/GenBank/DDBJ whole genome shotgun (WGS) entry which is preliminary data.</text>
</comment>
<gene>
    <name evidence="10" type="ORF">M9Y10_015975</name>
</gene>
<dbReference type="InterPro" id="IPR018053">
    <property type="entry name" value="Glyco_hydro_32_AS"/>
</dbReference>
<sequence length="980" mass="110515">MLFWLVVFGTKSLIKGLKINITDDYLLIPIQEDGSPEYKTNIFVDGKFEVVNDIRFAKDYVTYTFPLNVTNWIGKEVRFDIDVGDNHIGNYVFWKGLKQSDDYESKFDYDERYRPWYHFTPEYGWMNDPNGMFSTKDENGEITYHFHYQYNPYAAVWGNMHWGHAISKDLLHWKYLPHSLAPDELGAIFSGSSIVDEENSAGLGKNTIFSYYTSTLPRQQQSMAYSKDNGFTWIKWAGNPIVENVHLDDFRDPKVCKIWLKGANKPIYIMTLAVGQHVEFWKSDNLLEWKYASSFGEEYGAHGGVWECPDLLYFEEYDKHVLLVNINPGGPFGGSSCQYFVGKFDGTTFTCDEDKSTIRWLEYGKDAYATVTYPKDQRIQGGSTSKTEYIGMTWMSNWQYAGVLPSQNYRSAMTIPRKISLVKLSNGTYVASNLPIDAITNLRGDVITDEKFTLGRGQKDRWVFVAPENCAGVEFNIEFTVTGNGRINFMFNNFYAQHFFVRFDPSTRTVTCQRDKSGIVSDSFAKESTSAQIPIPKTTYKWRIFFDSCSVEFFDEDGLATMTNLAFPTGVYTSLYISKDNNDDVLDIKSIKINKIKKVMKQNQKDFNNTVDNIVVDGSNHANISNAINEALESLNSTSNETVITIKNTDPDKVIPIKNLSLSENQFLDFDKNTRPKIDLIDGPLNILVKKKSEIHVTMEKEKDAKLKIKNYEPCTLVLDLPQSADGKKKDVSITSSSEIYNELKIDVQPNINSVTVKSINLYSNGSISSNQPITINEIEAKPQTTGKISNVTIADNFKIDQSASLELDNVVLTKTCIIMKLNSFNESDIKRPMLTGSLGEHPSSIQFENPDDGSIPNENTKYTLFQGTFQDSCKNWGDTIKFDDSIFNAYECLSVDSQIIILEDGEKSLSVMRNSKKKSKLSGGQIAGIVIGVIAGVAVIGVAVICYIKKKNSLNSESEASGLGVKELTDEDDDQAPAL</sequence>
<comment type="similarity">
    <text evidence="1">Belongs to the glycosyl hydrolase 32 family.</text>
</comment>
<dbReference type="SUPFAM" id="SSF75005">
    <property type="entry name" value="Arabinanase/levansucrase/invertase"/>
    <property type="match status" value="1"/>
</dbReference>
<evidence type="ECO:0000259" key="9">
    <source>
        <dbReference type="Pfam" id="PF16352"/>
    </source>
</evidence>
<evidence type="ECO:0000256" key="3">
    <source>
        <dbReference type="ARBA" id="ARBA00023295"/>
    </source>
</evidence>
<proteinExistence type="inferred from homology"/>
<feature type="domain" description="Glycosyl hydrolase family 32 N-terminal" evidence="7">
    <location>
        <begin position="118"/>
        <end position="425"/>
    </location>
</feature>
<keyword evidence="6" id="KW-0732">Signal</keyword>
<keyword evidence="5" id="KW-0472">Membrane</keyword>
<evidence type="ECO:0000313" key="11">
    <source>
        <dbReference type="Proteomes" id="UP001470230"/>
    </source>
</evidence>
<evidence type="ECO:0000256" key="5">
    <source>
        <dbReference type="SAM" id="Phobius"/>
    </source>
</evidence>
<dbReference type="Pfam" id="PF08244">
    <property type="entry name" value="Glyco_hydro_32C"/>
    <property type="match status" value="1"/>
</dbReference>
<dbReference type="CDD" id="cd18622">
    <property type="entry name" value="GH32_Inu-like"/>
    <property type="match status" value="1"/>
</dbReference>
<protein>
    <submittedName>
        <fullName evidence="10">Uncharacterized protein</fullName>
    </submittedName>
</protein>
<dbReference type="InterPro" id="IPR023296">
    <property type="entry name" value="Glyco_hydro_beta-prop_sf"/>
</dbReference>
<keyword evidence="5" id="KW-1133">Transmembrane helix</keyword>
<dbReference type="Proteomes" id="UP001470230">
    <property type="component" value="Unassembled WGS sequence"/>
</dbReference>
<evidence type="ECO:0000256" key="2">
    <source>
        <dbReference type="ARBA" id="ARBA00022801"/>
    </source>
</evidence>
<keyword evidence="5" id="KW-0812">Transmembrane</keyword>
<evidence type="ECO:0000259" key="8">
    <source>
        <dbReference type="Pfam" id="PF08244"/>
    </source>
</evidence>
<dbReference type="SMART" id="SM00640">
    <property type="entry name" value="Glyco_32"/>
    <property type="match status" value="1"/>
</dbReference>
<evidence type="ECO:0000256" key="1">
    <source>
        <dbReference type="ARBA" id="ARBA00009902"/>
    </source>
</evidence>
<keyword evidence="11" id="KW-1185">Reference proteome</keyword>
<dbReference type="PANTHER" id="PTHR42800">
    <property type="entry name" value="EXOINULINASE INUD (AFU_ORTHOLOGUE AFUA_5G00480)"/>
    <property type="match status" value="1"/>
</dbReference>